<dbReference type="Pfam" id="PF14938">
    <property type="entry name" value="SNAP"/>
    <property type="match status" value="1"/>
</dbReference>
<sequence length="325" mass="36051">MTDPNEKKALQKIEEGDRKLKKNTGFLSSILGGGGSGVSDAIECYISAANSYKAAKSWNSAGDTFVRVAELHEKHSDSKFDAGSHFHEAGVCFRKVDFIKATECYQKAADIYVDMGKFTMAAKAYVAMAEVCESALSGNIDGERNVANVLPKEQCKEMCLNAYLKAADYYKGEEQKSSASKCLVKVGLIAAELEQYQRAMHIFEEIAIYEAENSMLKYAARGHFFQALLCALCYDSLEAERALKRYKEIAPIFADSDECKLITKLMDAVRTSDPDGFAQAIEEHDKRARFDIWHTSILLKIKRSCGDGGEVRGEDGDAEEDDDLR</sequence>
<protein>
    <submittedName>
        <fullName evidence="7">Alpha-soluble NSF attachment protein</fullName>
    </submittedName>
</protein>
<dbReference type="GO" id="GO:0005483">
    <property type="term" value="F:soluble NSF attachment protein activity"/>
    <property type="evidence" value="ECO:0007669"/>
    <property type="project" value="TreeGrafter"/>
</dbReference>
<proteinExistence type="inferred from homology"/>
<evidence type="ECO:0000313" key="7">
    <source>
        <dbReference type="WBParaSite" id="MhA1_Contig228.frz3.gene13"/>
    </source>
</evidence>
<comment type="similarity">
    <text evidence="1 4">Belongs to the SNAP family.</text>
</comment>
<dbReference type="AlphaFoldDB" id="A0A1I8BH17"/>
<dbReference type="Proteomes" id="UP000095281">
    <property type="component" value="Unplaced"/>
</dbReference>
<name>A0A1I8BH17_MELHA</name>
<dbReference type="InterPro" id="IPR000744">
    <property type="entry name" value="NSF_attach"/>
</dbReference>
<keyword evidence="4" id="KW-0931">ER-Golgi transport</keyword>
<keyword evidence="4" id="KW-0472">Membrane</keyword>
<dbReference type="GO" id="GO:0019905">
    <property type="term" value="F:syntaxin binding"/>
    <property type="evidence" value="ECO:0007669"/>
    <property type="project" value="TreeGrafter"/>
</dbReference>
<feature type="compositionally biased region" description="Acidic residues" evidence="5">
    <location>
        <begin position="316"/>
        <end position="325"/>
    </location>
</feature>
<dbReference type="WBParaSite" id="MhA1_Contig228.frz3.gene13">
    <property type="protein sequence ID" value="MhA1_Contig228.frz3.gene13"/>
    <property type="gene ID" value="MhA1_Contig228.frz3.gene13"/>
</dbReference>
<feature type="region of interest" description="Disordered" evidence="5">
    <location>
        <begin position="306"/>
        <end position="325"/>
    </location>
</feature>
<dbReference type="GO" id="GO:0031201">
    <property type="term" value="C:SNARE complex"/>
    <property type="evidence" value="ECO:0007669"/>
    <property type="project" value="TreeGrafter"/>
</dbReference>
<dbReference type="GO" id="GO:0006886">
    <property type="term" value="P:intracellular protein transport"/>
    <property type="evidence" value="ECO:0007669"/>
    <property type="project" value="UniProtKB-UniRule"/>
</dbReference>
<dbReference type="InterPro" id="IPR011990">
    <property type="entry name" value="TPR-like_helical_dom_sf"/>
</dbReference>
<dbReference type="PRINTS" id="PR00448">
    <property type="entry name" value="NSFATTACHMNT"/>
</dbReference>
<keyword evidence="6" id="KW-1185">Reference proteome</keyword>
<evidence type="ECO:0000256" key="1">
    <source>
        <dbReference type="ARBA" id="ARBA00010050"/>
    </source>
</evidence>
<keyword evidence="3 4" id="KW-0653">Protein transport</keyword>
<dbReference type="Gene3D" id="1.25.40.10">
    <property type="entry name" value="Tetratricopeptide repeat domain"/>
    <property type="match status" value="1"/>
</dbReference>
<accession>A0A1I8BH17</accession>
<evidence type="ECO:0000313" key="6">
    <source>
        <dbReference type="Proteomes" id="UP000095281"/>
    </source>
</evidence>
<dbReference type="CDD" id="cd15832">
    <property type="entry name" value="SNAP"/>
    <property type="match status" value="1"/>
</dbReference>
<comment type="subcellular location">
    <subcellularLocation>
        <location evidence="4">Membrane</location>
        <topology evidence="4">Peripheral membrane protein</topology>
    </subcellularLocation>
</comment>
<evidence type="ECO:0000256" key="3">
    <source>
        <dbReference type="ARBA" id="ARBA00022927"/>
    </source>
</evidence>
<dbReference type="PANTHER" id="PTHR13768:SF8">
    <property type="entry name" value="ALPHA-SOLUBLE NSF ATTACHMENT PROTEIN"/>
    <property type="match status" value="1"/>
</dbReference>
<dbReference type="PANTHER" id="PTHR13768">
    <property type="entry name" value="SOLUBLE NSF ATTACHMENT PROTEIN SNAP"/>
    <property type="match status" value="1"/>
</dbReference>
<reference evidence="7" key="1">
    <citation type="submission" date="2016-11" db="UniProtKB">
        <authorList>
            <consortium name="WormBaseParasite"/>
        </authorList>
    </citation>
    <scope>IDENTIFICATION</scope>
</reference>
<comment type="function">
    <text evidence="4">Required for vesicular transport between the endoplasmic reticulum and the Golgi apparatus.</text>
</comment>
<evidence type="ECO:0000256" key="4">
    <source>
        <dbReference type="RuleBase" id="RU367013"/>
    </source>
</evidence>
<evidence type="ECO:0000256" key="2">
    <source>
        <dbReference type="ARBA" id="ARBA00022448"/>
    </source>
</evidence>
<dbReference type="GO" id="GO:0035494">
    <property type="term" value="P:SNARE complex disassembly"/>
    <property type="evidence" value="ECO:0007669"/>
    <property type="project" value="TreeGrafter"/>
</dbReference>
<evidence type="ECO:0000256" key="5">
    <source>
        <dbReference type="SAM" id="MobiDB-lite"/>
    </source>
</evidence>
<keyword evidence="2 4" id="KW-0813">Transport</keyword>
<dbReference type="SUPFAM" id="SSF48452">
    <property type="entry name" value="TPR-like"/>
    <property type="match status" value="1"/>
</dbReference>
<dbReference type="GO" id="GO:0005774">
    <property type="term" value="C:vacuolar membrane"/>
    <property type="evidence" value="ECO:0007669"/>
    <property type="project" value="TreeGrafter"/>
</dbReference>
<organism evidence="6 7">
    <name type="scientific">Meloidogyne hapla</name>
    <name type="common">Root-knot nematode worm</name>
    <dbReference type="NCBI Taxonomy" id="6305"/>
    <lineage>
        <taxon>Eukaryota</taxon>
        <taxon>Metazoa</taxon>
        <taxon>Ecdysozoa</taxon>
        <taxon>Nematoda</taxon>
        <taxon>Chromadorea</taxon>
        <taxon>Rhabditida</taxon>
        <taxon>Tylenchina</taxon>
        <taxon>Tylenchomorpha</taxon>
        <taxon>Tylenchoidea</taxon>
        <taxon>Meloidogynidae</taxon>
        <taxon>Meloidogyninae</taxon>
        <taxon>Meloidogyne</taxon>
    </lineage>
</organism>
<dbReference type="OMA" id="WSVKEYL"/>